<feature type="chain" id="PRO_5020714740" description="DUF2490 domain-containing protein" evidence="1">
    <location>
        <begin position="28"/>
        <end position="274"/>
    </location>
</feature>
<comment type="caution">
    <text evidence="2">The sequence shown here is derived from an EMBL/GenBank/DDBJ whole genome shotgun (WGS) entry which is preliminary data.</text>
</comment>
<proteinExistence type="predicted"/>
<keyword evidence="3" id="KW-1185">Reference proteome</keyword>
<evidence type="ECO:0000313" key="2">
    <source>
        <dbReference type="EMBL" id="RYU84329.1"/>
    </source>
</evidence>
<dbReference type="EMBL" id="SEWE01000002">
    <property type="protein sequence ID" value="RYU84329.1"/>
    <property type="molecule type" value="Genomic_DNA"/>
</dbReference>
<keyword evidence="1" id="KW-0732">Signal</keyword>
<name>A0A4Q5LG57_9BACT</name>
<sequence length="274" mass="30339">MTAAPRFLLALTSLVAPLAAAAQQRLANPLTVLVPQAQVEMALAGNDYLLAAYSPVVFTGAGYRTRLEQGQLSLGYEHFWSEHWSGGATLRYVPRTNRGNGELLGLPGSVVPGLLVRHRGALGPVSLGQRLGVEYVITRNQLVENDNRALARLRLDAERIFALGDQFTLRPRLAYEAVAYLRFQRDENQLKERTLDFGSLRAEVGVRFSPRFDLTPWFAYQTIYRNSLPFFNSAGEQVSGGRTNFVTPVAGLDLRLTLFRGGAVTERQPLPSQH</sequence>
<organism evidence="2 3">
    <name type="scientific">Hymenobacter persicinus</name>
    <dbReference type="NCBI Taxonomy" id="2025506"/>
    <lineage>
        <taxon>Bacteria</taxon>
        <taxon>Pseudomonadati</taxon>
        <taxon>Bacteroidota</taxon>
        <taxon>Cytophagia</taxon>
        <taxon>Cytophagales</taxon>
        <taxon>Hymenobacteraceae</taxon>
        <taxon>Hymenobacter</taxon>
    </lineage>
</organism>
<protein>
    <recommendedName>
        <fullName evidence="4">DUF2490 domain-containing protein</fullName>
    </recommendedName>
</protein>
<dbReference type="RefSeq" id="WP_129919296.1">
    <property type="nucleotide sequence ID" value="NZ_SEWE01000002.1"/>
</dbReference>
<gene>
    <name evidence="2" type="ORF">EWM57_01150</name>
</gene>
<evidence type="ECO:0000256" key="1">
    <source>
        <dbReference type="SAM" id="SignalP"/>
    </source>
</evidence>
<dbReference type="OrthoDB" id="982903at2"/>
<feature type="signal peptide" evidence="1">
    <location>
        <begin position="1"/>
        <end position="27"/>
    </location>
</feature>
<accession>A0A4Q5LG57</accession>
<dbReference type="AlphaFoldDB" id="A0A4Q5LG57"/>
<reference evidence="2 3" key="1">
    <citation type="submission" date="2019-02" db="EMBL/GenBank/DDBJ databases">
        <title>Bacterial novel species isolated from soil.</title>
        <authorList>
            <person name="Jung H.-Y."/>
        </authorList>
    </citation>
    <scope>NUCLEOTIDE SEQUENCE [LARGE SCALE GENOMIC DNA]</scope>
    <source>
        <strain evidence="2 3">1-3-3-3</strain>
    </source>
</reference>
<evidence type="ECO:0000313" key="3">
    <source>
        <dbReference type="Proteomes" id="UP000294155"/>
    </source>
</evidence>
<dbReference type="Proteomes" id="UP000294155">
    <property type="component" value="Unassembled WGS sequence"/>
</dbReference>
<evidence type="ECO:0008006" key="4">
    <source>
        <dbReference type="Google" id="ProtNLM"/>
    </source>
</evidence>